<feature type="domain" description="G5" evidence="4">
    <location>
        <begin position="51"/>
        <end position="131"/>
    </location>
</feature>
<evidence type="ECO:0000256" key="3">
    <source>
        <dbReference type="SAM" id="SignalP"/>
    </source>
</evidence>
<evidence type="ECO:0000259" key="4">
    <source>
        <dbReference type="PROSITE" id="PS51109"/>
    </source>
</evidence>
<proteinExistence type="predicted"/>
<evidence type="ECO:0000256" key="2">
    <source>
        <dbReference type="SAM" id="MobiDB-lite"/>
    </source>
</evidence>
<evidence type="ECO:0000313" key="5">
    <source>
        <dbReference type="EMBL" id="MBB6395745.1"/>
    </source>
</evidence>
<gene>
    <name evidence="5" type="ORF">BKA00_002659</name>
</gene>
<dbReference type="RefSeq" id="WP_185025195.1">
    <property type="nucleotide sequence ID" value="NZ_JACHMQ010000001.1"/>
</dbReference>
<evidence type="ECO:0000256" key="1">
    <source>
        <dbReference type="ARBA" id="ARBA00022729"/>
    </source>
</evidence>
<dbReference type="Gene3D" id="2.20.230.10">
    <property type="entry name" value="Resuscitation-promoting factor rpfb"/>
    <property type="match status" value="1"/>
</dbReference>
<dbReference type="EMBL" id="JACHMQ010000001">
    <property type="protein sequence ID" value="MBB6395745.1"/>
    <property type="molecule type" value="Genomic_DNA"/>
</dbReference>
<dbReference type="PROSITE" id="PS51109">
    <property type="entry name" value="G5"/>
    <property type="match status" value="1"/>
</dbReference>
<keyword evidence="6" id="KW-1185">Reference proteome</keyword>
<reference evidence="5 6" key="1">
    <citation type="submission" date="2020-08" db="EMBL/GenBank/DDBJ databases">
        <title>Sequencing the genomes of 1000 actinobacteria strains.</title>
        <authorList>
            <person name="Klenk H.-P."/>
        </authorList>
    </citation>
    <scope>NUCLEOTIDE SEQUENCE [LARGE SCALE GENOMIC DNA]</scope>
    <source>
        <strain evidence="5 6">DSM 43675</strain>
    </source>
</reference>
<sequence length="188" mass="19075">MNRAILVVLASAVLVPLGACGTKDAPVEAGPSKAAANAAPSTGASTSAAAAPAATKRTVTQTRKIPFRTRKVNDASLAKGATKVRTHGAAGLRTLTYEVTVTNGVETNRKLIRAVVTRRAVARVVAVGTKRARRCDPNYTGACVPIASDVDCAGGSGDGPGYVAGPVRVVGSDIYDLDRDGDGIACDT</sequence>
<dbReference type="Pfam" id="PF07501">
    <property type="entry name" value="G5"/>
    <property type="match status" value="1"/>
</dbReference>
<dbReference type="Proteomes" id="UP000546324">
    <property type="component" value="Unassembled WGS sequence"/>
</dbReference>
<keyword evidence="1 3" id="KW-0732">Signal</keyword>
<feature type="compositionally biased region" description="Low complexity" evidence="2">
    <location>
        <begin position="29"/>
        <end position="56"/>
    </location>
</feature>
<evidence type="ECO:0000313" key="6">
    <source>
        <dbReference type="Proteomes" id="UP000546324"/>
    </source>
</evidence>
<comment type="caution">
    <text evidence="5">The sequence shown here is derived from an EMBL/GenBank/DDBJ whole genome shotgun (WGS) entry which is preliminary data.</text>
</comment>
<dbReference type="SMART" id="SM01208">
    <property type="entry name" value="G5"/>
    <property type="match status" value="1"/>
</dbReference>
<feature type="region of interest" description="Disordered" evidence="2">
    <location>
        <begin position="29"/>
        <end position="57"/>
    </location>
</feature>
<feature type="chain" id="PRO_5039238775" description="G5 domain-containing protein" evidence="3">
    <location>
        <begin position="20"/>
        <end position="188"/>
    </location>
</feature>
<organism evidence="5 6">
    <name type="scientific">Actinomadura coerulea</name>
    <dbReference type="NCBI Taxonomy" id="46159"/>
    <lineage>
        <taxon>Bacteria</taxon>
        <taxon>Bacillati</taxon>
        <taxon>Actinomycetota</taxon>
        <taxon>Actinomycetes</taxon>
        <taxon>Streptosporangiales</taxon>
        <taxon>Thermomonosporaceae</taxon>
        <taxon>Actinomadura</taxon>
    </lineage>
</organism>
<feature type="signal peptide" evidence="3">
    <location>
        <begin position="1"/>
        <end position="19"/>
    </location>
</feature>
<dbReference type="AlphaFoldDB" id="A0A7X0KYT4"/>
<dbReference type="InterPro" id="IPR011098">
    <property type="entry name" value="G5_dom"/>
</dbReference>
<name>A0A7X0KYT4_9ACTN</name>
<accession>A0A7X0KYT4</accession>
<protein>
    <recommendedName>
        <fullName evidence="4">G5 domain-containing protein</fullName>
    </recommendedName>
</protein>